<dbReference type="GO" id="GO:0071972">
    <property type="term" value="F:peptidoglycan L,D-transpeptidase activity"/>
    <property type="evidence" value="ECO:0007669"/>
    <property type="project" value="TreeGrafter"/>
</dbReference>
<dbReference type="PANTHER" id="PTHR30627:SF24">
    <property type="entry name" value="PENICILLIN-BINDING PROTEIN 4B"/>
    <property type="match status" value="1"/>
</dbReference>
<dbReference type="Proteomes" id="UP000676325">
    <property type="component" value="Unassembled WGS sequence"/>
</dbReference>
<feature type="domain" description="Penicillin-binding protein transpeptidase" evidence="2">
    <location>
        <begin position="597"/>
        <end position="858"/>
    </location>
</feature>
<dbReference type="Pfam" id="PF00905">
    <property type="entry name" value="Transpeptidase"/>
    <property type="match status" value="1"/>
</dbReference>
<keyword evidence="4" id="KW-1185">Reference proteome</keyword>
<reference evidence="3" key="1">
    <citation type="submission" date="2021-04" db="EMBL/GenBank/DDBJ databases">
        <title>Genome based classification of Actinospica acidithermotolerans sp. nov., an actinobacterium isolated from an Indonesian hot spring.</title>
        <authorList>
            <person name="Kusuma A.B."/>
            <person name="Putra K.E."/>
            <person name="Nafisah S."/>
            <person name="Loh J."/>
            <person name="Nouioui I."/>
            <person name="Goodfellow M."/>
        </authorList>
    </citation>
    <scope>NUCLEOTIDE SEQUENCE</scope>
    <source>
        <strain evidence="3">MGRD01-02</strain>
    </source>
</reference>
<evidence type="ECO:0000256" key="1">
    <source>
        <dbReference type="SAM" id="MobiDB-lite"/>
    </source>
</evidence>
<dbReference type="Gene3D" id="3.40.710.10">
    <property type="entry name" value="DD-peptidase/beta-lactamase superfamily"/>
    <property type="match status" value="1"/>
</dbReference>
<accession>A0A941IHR7</accession>
<feature type="compositionally biased region" description="Acidic residues" evidence="1">
    <location>
        <begin position="97"/>
        <end position="114"/>
    </location>
</feature>
<name>A0A941IHR7_9ACTN</name>
<dbReference type="AlphaFoldDB" id="A0A941IHR7"/>
<feature type="compositionally biased region" description="Acidic residues" evidence="1">
    <location>
        <begin position="147"/>
        <end position="167"/>
    </location>
</feature>
<dbReference type="GO" id="GO:0005886">
    <property type="term" value="C:plasma membrane"/>
    <property type="evidence" value="ECO:0007669"/>
    <property type="project" value="TreeGrafter"/>
</dbReference>
<proteinExistence type="predicted"/>
<dbReference type="SUPFAM" id="SSF56601">
    <property type="entry name" value="beta-lactamase/transpeptidase-like"/>
    <property type="match status" value="1"/>
</dbReference>
<dbReference type="InterPro" id="IPR012338">
    <property type="entry name" value="Beta-lactam/transpept-like"/>
</dbReference>
<feature type="region of interest" description="Disordered" evidence="1">
    <location>
        <begin position="1"/>
        <end position="319"/>
    </location>
</feature>
<dbReference type="InterPro" id="IPR001460">
    <property type="entry name" value="PCN-bd_Tpept"/>
</dbReference>
<dbReference type="EMBL" id="JAGSOH010000036">
    <property type="protein sequence ID" value="MBR7827519.1"/>
    <property type="molecule type" value="Genomic_DNA"/>
</dbReference>
<feature type="compositionally biased region" description="Acidic residues" evidence="1">
    <location>
        <begin position="56"/>
        <end position="66"/>
    </location>
</feature>
<comment type="caution">
    <text evidence="3">The sequence shown here is derived from an EMBL/GenBank/DDBJ whole genome shotgun (WGS) entry which is preliminary data.</text>
</comment>
<evidence type="ECO:0000313" key="3">
    <source>
        <dbReference type="EMBL" id="MBR7827519.1"/>
    </source>
</evidence>
<evidence type="ECO:0000259" key="2">
    <source>
        <dbReference type="Pfam" id="PF00905"/>
    </source>
</evidence>
<sequence length="881" mass="91486">MADAPVDGRDPGTGEQPEAAAEEQAERKTDAAAAASEPATARREPEGGPEGARGEDAEEPADDAEEVQPPATESVRGSFDAFAPKAKPVPIPVSEAPEVEPEDEDGDGDGDDDGERPAAESDAPEPDDDPEDEEDSLRTQVVSVPVDGEDGDGEDGDGGPDGSEDSAAEARAGSLDEDGEDGPVPPAPPATEVEETTLIPKVTEPRAGETTVLPPVSAPTPGMRHRPYTSAPAGYGGGRSASASWSSPEQAPADPTVPGQADAQQTRVQPAVSGADAQETRVQPSVLGVAPQTGTARGYRPPEFHKVDPGRSQLPPPQNFKLDRRELEQDGEVSHRRLGRRALIAGGGIAVAAVAGMTAAGVIKLPGTTPKVPTVGFAPATDSGASSATQTGTAFLTAWQNGELETAANITDNPTESLAALKWYKENLGVVGLVLNPNAANSVGWMTFAITTQAGSPMGQWQYQSGFATYSKQIDGYTRWFVQWTPEILYASLKSGYQLKIKKTPASVKGVADRNGTLIDTTAHPSLASLVNVLISKATVTGATDGQQIIMVNAKGEQVATVATLTDPINNGTVASTLDMKVQSAAESAVTFKASSAMVVIQPSTGHILAIANNTTSQYYDNALLARVAPGSTFKIITSTALLNAGVVTTSTDAPCPTTLTIESVVLHNSEGEGGDYTYAEDFARSCNNAFSNFYSDSKVTQNLLSDTAKNYFGLNQKWDIGVGESAQYMNVPTNLSGAGLAESLVGQADVVACPLAMCSVAATVMTGTFKQPIVVPKQTQITATALPSHTQSALRTMMSEVISESYGTAAGVGFPNNGHFFGKTGTAEVGSGANLYNNSWFVVFDDQHDIAMCALSIKGGYGASTAAPECLTVFKKLGYA</sequence>
<evidence type="ECO:0000313" key="4">
    <source>
        <dbReference type="Proteomes" id="UP000676325"/>
    </source>
</evidence>
<feature type="compositionally biased region" description="Low complexity" evidence="1">
    <location>
        <begin position="240"/>
        <end position="253"/>
    </location>
</feature>
<dbReference type="InterPro" id="IPR050515">
    <property type="entry name" value="Beta-lactam/transpept"/>
</dbReference>
<dbReference type="GO" id="GO:0008658">
    <property type="term" value="F:penicillin binding"/>
    <property type="evidence" value="ECO:0007669"/>
    <property type="project" value="InterPro"/>
</dbReference>
<feature type="compositionally biased region" description="Basic and acidic residues" evidence="1">
    <location>
        <begin position="300"/>
        <end position="309"/>
    </location>
</feature>
<protein>
    <recommendedName>
        <fullName evidence="2">Penicillin-binding protein transpeptidase domain-containing protein</fullName>
    </recommendedName>
</protein>
<gene>
    <name evidence="3" type="ORF">KDK95_14465</name>
</gene>
<dbReference type="GO" id="GO:0071555">
    <property type="term" value="P:cell wall organization"/>
    <property type="evidence" value="ECO:0007669"/>
    <property type="project" value="TreeGrafter"/>
</dbReference>
<feature type="compositionally biased region" description="Basic and acidic residues" evidence="1">
    <location>
        <begin position="1"/>
        <end position="12"/>
    </location>
</feature>
<dbReference type="PANTHER" id="PTHR30627">
    <property type="entry name" value="PEPTIDOGLYCAN D,D-TRANSPEPTIDASE"/>
    <property type="match status" value="1"/>
</dbReference>
<dbReference type="RefSeq" id="WP_212518662.1">
    <property type="nucleotide sequence ID" value="NZ_JAGSOH010000036.1"/>
</dbReference>
<feature type="compositionally biased region" description="Acidic residues" evidence="1">
    <location>
        <begin position="122"/>
        <end position="135"/>
    </location>
</feature>
<organism evidence="3 4">
    <name type="scientific">Actinospica acidithermotolerans</name>
    <dbReference type="NCBI Taxonomy" id="2828514"/>
    <lineage>
        <taxon>Bacteria</taxon>
        <taxon>Bacillati</taxon>
        <taxon>Actinomycetota</taxon>
        <taxon>Actinomycetes</taxon>
        <taxon>Catenulisporales</taxon>
        <taxon>Actinospicaceae</taxon>
        <taxon>Actinospica</taxon>
    </lineage>
</organism>